<reference evidence="2" key="1">
    <citation type="submission" date="2022-06" db="EMBL/GenBank/DDBJ databases">
        <title>CFH 74404 Thermomicrobiaceae sp.</title>
        <authorList>
            <person name="Ming H."/>
            <person name="Li W.-J."/>
            <person name="Zhao Z."/>
        </authorList>
    </citation>
    <scope>NUCLEOTIDE SEQUENCE</scope>
    <source>
        <strain evidence="2">CFH 74404</strain>
    </source>
</reference>
<feature type="non-terminal residue" evidence="2">
    <location>
        <position position="1"/>
    </location>
</feature>
<dbReference type="PANTHER" id="PTHR34825">
    <property type="entry name" value="CONSERVED PROTEIN, WITH A WEAK D-GALACTARATE DEHYDRATASE/ALTRONATE HYDROLASE DOMAIN"/>
    <property type="match status" value="1"/>
</dbReference>
<gene>
    <name evidence="2" type="ORF">NET02_16270</name>
</gene>
<evidence type="ECO:0000313" key="3">
    <source>
        <dbReference type="Proteomes" id="UP001165306"/>
    </source>
</evidence>
<accession>A0AA41WIJ0</accession>
<dbReference type="InterPro" id="IPR018631">
    <property type="entry name" value="AAA-ATPase-like_dom"/>
</dbReference>
<feature type="domain" description="AAA-ATPase-like" evidence="1">
    <location>
        <begin position="2"/>
        <end position="74"/>
    </location>
</feature>
<organism evidence="2 3">
    <name type="scientific">Thermalbibacter longus</name>
    <dbReference type="NCBI Taxonomy" id="2951981"/>
    <lineage>
        <taxon>Bacteria</taxon>
        <taxon>Pseudomonadati</taxon>
        <taxon>Thermomicrobiota</taxon>
        <taxon>Thermomicrobia</taxon>
        <taxon>Thermomicrobiales</taxon>
        <taxon>Thermomicrobiaceae</taxon>
        <taxon>Thermalbibacter</taxon>
    </lineage>
</organism>
<protein>
    <submittedName>
        <fullName evidence="2">AAA family ATPase</fullName>
    </submittedName>
</protein>
<evidence type="ECO:0000259" key="1">
    <source>
        <dbReference type="Pfam" id="PF09820"/>
    </source>
</evidence>
<sequence>DALIERTAAAHGRQAVVLVDEYDKPILDNLETPEVARAMREGLRNLYSVIKGRDADLRFVLLTGVSKFSKVSIFSGLNNLRDITLSPEYGTICGYTDEDIDTVFAPELQAAAEEGQPLDREEIRRWYNGYRWGPVSVYNPFDVLLLLAERQFRAHWFETGTPTFLVHWLRGKGFFTPQLERLYASEQLLSAFDVERIEPEALLWHRPGISPSTASSARAQPPSTRCACPTWRCAAPSTRRCCWGGGCRAARRCPS</sequence>
<dbReference type="Proteomes" id="UP001165306">
    <property type="component" value="Unassembled WGS sequence"/>
</dbReference>
<proteinExistence type="predicted"/>
<dbReference type="EMBL" id="JAMSLR010000030">
    <property type="protein sequence ID" value="MCM8750695.1"/>
    <property type="molecule type" value="Genomic_DNA"/>
</dbReference>
<dbReference type="Pfam" id="PF09820">
    <property type="entry name" value="AAA-ATPase_like"/>
    <property type="match status" value="1"/>
</dbReference>
<evidence type="ECO:0000313" key="2">
    <source>
        <dbReference type="EMBL" id="MCM8750695.1"/>
    </source>
</evidence>
<keyword evidence="3" id="KW-1185">Reference proteome</keyword>
<comment type="caution">
    <text evidence="2">The sequence shown here is derived from an EMBL/GenBank/DDBJ whole genome shotgun (WGS) entry which is preliminary data.</text>
</comment>
<dbReference type="AlphaFoldDB" id="A0AA41WIJ0"/>
<dbReference type="PANTHER" id="PTHR34825:SF1">
    <property type="entry name" value="AAA-ATPASE-LIKE DOMAIN-CONTAINING PROTEIN"/>
    <property type="match status" value="1"/>
</dbReference>
<name>A0AA41WIJ0_9BACT</name>